<gene>
    <name evidence="2" type="primary">PLEST009214</name>
    <name evidence="2" type="ORF">PLESTB_001580300</name>
</gene>
<name>A0A9W6BXM7_9CHLO</name>
<evidence type="ECO:0000313" key="2">
    <source>
        <dbReference type="EMBL" id="GLC60159.1"/>
    </source>
</evidence>
<reference evidence="2 3" key="1">
    <citation type="journal article" date="2023" name="Commun. Biol.">
        <title>Reorganization of the ancestral sex-determining regions during the evolution of trioecy in Pleodorina starrii.</title>
        <authorList>
            <person name="Takahashi K."/>
            <person name="Suzuki S."/>
            <person name="Kawai-Toyooka H."/>
            <person name="Yamamoto K."/>
            <person name="Hamaji T."/>
            <person name="Ootsuki R."/>
            <person name="Yamaguchi H."/>
            <person name="Kawachi M."/>
            <person name="Higashiyama T."/>
            <person name="Nozaki H."/>
        </authorList>
    </citation>
    <scope>NUCLEOTIDE SEQUENCE [LARGE SCALE GENOMIC DNA]</scope>
    <source>
        <strain evidence="2 3">NIES-4479</strain>
    </source>
</reference>
<comment type="caution">
    <text evidence="2">The sequence shown here is derived from an EMBL/GenBank/DDBJ whole genome shotgun (WGS) entry which is preliminary data.</text>
</comment>
<feature type="region of interest" description="Disordered" evidence="1">
    <location>
        <begin position="144"/>
        <end position="173"/>
    </location>
</feature>
<feature type="region of interest" description="Disordered" evidence="1">
    <location>
        <begin position="293"/>
        <end position="316"/>
    </location>
</feature>
<feature type="compositionally biased region" description="Acidic residues" evidence="1">
    <location>
        <begin position="306"/>
        <end position="316"/>
    </location>
</feature>
<feature type="compositionally biased region" description="Acidic residues" evidence="1">
    <location>
        <begin position="255"/>
        <end position="270"/>
    </location>
</feature>
<keyword evidence="3" id="KW-1185">Reference proteome</keyword>
<organism evidence="2 3">
    <name type="scientific">Pleodorina starrii</name>
    <dbReference type="NCBI Taxonomy" id="330485"/>
    <lineage>
        <taxon>Eukaryota</taxon>
        <taxon>Viridiplantae</taxon>
        <taxon>Chlorophyta</taxon>
        <taxon>core chlorophytes</taxon>
        <taxon>Chlorophyceae</taxon>
        <taxon>CS clade</taxon>
        <taxon>Chlamydomonadales</taxon>
        <taxon>Volvocaceae</taxon>
        <taxon>Pleodorina</taxon>
    </lineage>
</organism>
<dbReference type="EMBL" id="BRXU01000032">
    <property type="protein sequence ID" value="GLC60159.1"/>
    <property type="molecule type" value="Genomic_DNA"/>
</dbReference>
<sequence length="316" mass="31584">MAAVAPPRCIMLSYKPSDPVALKAAEPRRATAQLVSGLTRGSPTRGAAPPLRVHSGIRVSPGGLARPRLAQPQRYSALAASIAASIDMTAAAAATAVATAAIRSADGSTDDFSAVPTPAQRANTQLLAKIAACAEASVSRLTFPSAGSSVSSRRVVTPSRPASPPPSRFAAPTTTTTNIAAAITLATIPAPATTPAASATTSARGSTVSTFTTASEREAATATTTTTSLSPSASTASSSASSFTRTASDTASSYDSDEDCEKEEQGEDDLPLLGASFIGNRGVFVAAGEGSAAPLRWSGMGADRAAEEDGDNNAAA</sequence>
<protein>
    <submittedName>
        <fullName evidence="2">Uncharacterized protein</fullName>
    </submittedName>
</protein>
<proteinExistence type="predicted"/>
<evidence type="ECO:0000313" key="3">
    <source>
        <dbReference type="Proteomes" id="UP001165080"/>
    </source>
</evidence>
<evidence type="ECO:0000256" key="1">
    <source>
        <dbReference type="SAM" id="MobiDB-lite"/>
    </source>
</evidence>
<dbReference type="AlphaFoldDB" id="A0A9W6BXM7"/>
<accession>A0A9W6BXM7</accession>
<feature type="compositionally biased region" description="Low complexity" evidence="1">
    <location>
        <begin position="144"/>
        <end position="160"/>
    </location>
</feature>
<feature type="compositionally biased region" description="Low complexity" evidence="1">
    <location>
        <begin position="194"/>
        <end position="254"/>
    </location>
</feature>
<feature type="region of interest" description="Disordered" evidence="1">
    <location>
        <begin position="194"/>
        <end position="273"/>
    </location>
</feature>
<dbReference type="Proteomes" id="UP001165080">
    <property type="component" value="Unassembled WGS sequence"/>
</dbReference>